<feature type="domain" description="FAD dependent oxidoreductase" evidence="5">
    <location>
        <begin position="4"/>
        <end position="356"/>
    </location>
</feature>
<keyword evidence="2" id="KW-0285">Flavoprotein</keyword>
<organism evidence="6 7">
    <name type="scientific">Ureibacillus sinduriensis BLB-1 = JCM 15800</name>
    <dbReference type="NCBI Taxonomy" id="1384057"/>
    <lineage>
        <taxon>Bacteria</taxon>
        <taxon>Bacillati</taxon>
        <taxon>Bacillota</taxon>
        <taxon>Bacilli</taxon>
        <taxon>Bacillales</taxon>
        <taxon>Caryophanaceae</taxon>
        <taxon>Ureibacillus</taxon>
    </lineage>
</organism>
<dbReference type="InterPro" id="IPR006076">
    <property type="entry name" value="FAD-dep_OxRdtase"/>
</dbReference>
<accession>A0A0A3I414</accession>
<dbReference type="SUPFAM" id="SSF54373">
    <property type="entry name" value="FAD-linked reductases, C-terminal domain"/>
    <property type="match status" value="1"/>
</dbReference>
<evidence type="ECO:0000256" key="4">
    <source>
        <dbReference type="ARBA" id="ARBA00023002"/>
    </source>
</evidence>
<dbReference type="OrthoDB" id="9794226at2"/>
<keyword evidence="7" id="KW-1185">Reference proteome</keyword>
<dbReference type="PANTHER" id="PTHR10961">
    <property type="entry name" value="PEROXISOMAL SARCOSINE OXIDASE"/>
    <property type="match status" value="1"/>
</dbReference>
<dbReference type="Gene3D" id="3.50.50.60">
    <property type="entry name" value="FAD/NAD(P)-binding domain"/>
    <property type="match status" value="1"/>
</dbReference>
<name>A0A0A3I414_9BACL</name>
<dbReference type="RefSeq" id="WP_036197060.1">
    <property type="nucleotide sequence ID" value="NZ_AVCY01000033.1"/>
</dbReference>
<protein>
    <submittedName>
        <fullName evidence="6">Methyltryptophan oxidase</fullName>
    </submittedName>
</protein>
<evidence type="ECO:0000256" key="3">
    <source>
        <dbReference type="ARBA" id="ARBA00022827"/>
    </source>
</evidence>
<evidence type="ECO:0000259" key="5">
    <source>
        <dbReference type="Pfam" id="PF01266"/>
    </source>
</evidence>
<proteinExistence type="predicted"/>
<dbReference type="GO" id="GO:0005829">
    <property type="term" value="C:cytosol"/>
    <property type="evidence" value="ECO:0007669"/>
    <property type="project" value="TreeGrafter"/>
</dbReference>
<keyword evidence="4" id="KW-0560">Oxidoreductase</keyword>
<evidence type="ECO:0000256" key="2">
    <source>
        <dbReference type="ARBA" id="ARBA00022630"/>
    </source>
</evidence>
<dbReference type="NCBIfam" id="NF008425">
    <property type="entry name" value="PRK11259.1"/>
    <property type="match status" value="1"/>
</dbReference>
<gene>
    <name evidence="6" type="ORF">CD33_00400</name>
</gene>
<dbReference type="Pfam" id="PF01266">
    <property type="entry name" value="DAO"/>
    <property type="match status" value="1"/>
</dbReference>
<dbReference type="SUPFAM" id="SSF51905">
    <property type="entry name" value="FAD/NAD(P)-binding domain"/>
    <property type="match status" value="1"/>
</dbReference>
<dbReference type="Gene3D" id="3.30.9.10">
    <property type="entry name" value="D-Amino Acid Oxidase, subunit A, domain 2"/>
    <property type="match status" value="1"/>
</dbReference>
<keyword evidence="3" id="KW-0274">FAD</keyword>
<comment type="caution">
    <text evidence="6">The sequence shown here is derived from an EMBL/GenBank/DDBJ whole genome shotgun (WGS) entry which is preliminary data.</text>
</comment>
<dbReference type="InterPro" id="IPR036188">
    <property type="entry name" value="FAD/NAD-bd_sf"/>
</dbReference>
<evidence type="ECO:0000313" key="6">
    <source>
        <dbReference type="EMBL" id="KGR79459.1"/>
    </source>
</evidence>
<comment type="cofactor">
    <cofactor evidence="1">
        <name>FAD</name>
        <dbReference type="ChEBI" id="CHEBI:57692"/>
    </cofactor>
</comment>
<reference evidence="6 7" key="1">
    <citation type="submission" date="2014-02" db="EMBL/GenBank/DDBJ databases">
        <title>Draft genome sequence of Lysinibacillus sinduriensis JCM 15800.</title>
        <authorList>
            <person name="Zhang F."/>
            <person name="Wang G."/>
            <person name="Zhang L."/>
        </authorList>
    </citation>
    <scope>NUCLEOTIDE SEQUENCE [LARGE SCALE GENOMIC DNA]</scope>
    <source>
        <strain evidence="6 7">JCM 15800</strain>
    </source>
</reference>
<dbReference type="InterPro" id="IPR045170">
    <property type="entry name" value="MTOX"/>
</dbReference>
<dbReference type="PANTHER" id="PTHR10961:SF7">
    <property type="entry name" value="FAD DEPENDENT OXIDOREDUCTASE DOMAIN-CONTAINING PROTEIN"/>
    <property type="match status" value="1"/>
</dbReference>
<dbReference type="STRING" id="1384057.CD33_00400"/>
<dbReference type="EMBL" id="JPVO01000023">
    <property type="protein sequence ID" value="KGR79459.1"/>
    <property type="molecule type" value="Genomic_DNA"/>
</dbReference>
<dbReference type="GO" id="GO:0050660">
    <property type="term" value="F:flavin adenine dinucleotide binding"/>
    <property type="evidence" value="ECO:0007669"/>
    <property type="project" value="InterPro"/>
</dbReference>
<evidence type="ECO:0000313" key="7">
    <source>
        <dbReference type="Proteomes" id="UP000030408"/>
    </source>
</evidence>
<dbReference type="eggNOG" id="COG0665">
    <property type="taxonomic scope" value="Bacteria"/>
</dbReference>
<dbReference type="AlphaFoldDB" id="A0A0A3I414"/>
<sequence>MHYDVIVIGAGSMGMAAGYFLSKYGKRTLLIDSFNPPHNKGSHHGDTRIIRHAYGEGEEYVPLALKAQELWNDLEKVTGKQLFLQTGVLNVGYEKTDFIQNIISSSKTHLLPLKILDSSAVNKQWPGITLPENYIGCFEPTSGILKCEECIEAYRELAEQHGATILTNTKVKELSVHDERVTISTEDQTFNADALIVSAGAWSGTLLSKLDLNLPLNPVRKTFAWFDASEDLYNYRDFPAFSFETSHGIYYGFPSIDGSGLKVGRHDGGETINPEEAIRGFGELEEDTTDLKQFLHNYMPFTHQLKYGKTCMYTLTPDEDFIIDLHPNYSNVAIASGFSGHGFKFSSVVGQILSDLIISGKSEQNITPFSINRFK</sequence>
<dbReference type="GO" id="GO:0008115">
    <property type="term" value="F:sarcosine oxidase activity"/>
    <property type="evidence" value="ECO:0007669"/>
    <property type="project" value="TreeGrafter"/>
</dbReference>
<evidence type="ECO:0000256" key="1">
    <source>
        <dbReference type="ARBA" id="ARBA00001974"/>
    </source>
</evidence>
<dbReference type="Proteomes" id="UP000030408">
    <property type="component" value="Unassembled WGS sequence"/>
</dbReference>